<dbReference type="STRING" id="591205.SAMN05421538_10927"/>
<dbReference type="EMBL" id="FNAH01000009">
    <property type="protein sequence ID" value="SDE65031.1"/>
    <property type="molecule type" value="Genomic_DNA"/>
</dbReference>
<proteinExistence type="predicted"/>
<dbReference type="Proteomes" id="UP000199344">
    <property type="component" value="Unassembled WGS sequence"/>
</dbReference>
<sequence length="61" mass="7011">MNNMIWLLRASRWARRPPSMKMVKLVFGLIAAALVIVALEKLGIWPEWATLEQGRGPRLPR</sequence>
<dbReference type="AlphaFoldDB" id="A0A1G7EN02"/>
<reference evidence="1 2" key="1">
    <citation type="submission" date="2016-10" db="EMBL/GenBank/DDBJ databases">
        <authorList>
            <person name="de Groot N.N."/>
        </authorList>
    </citation>
    <scope>NUCLEOTIDE SEQUENCE [LARGE SCALE GENOMIC DNA]</scope>
    <source>
        <strain evidence="1 2">DSM 22220</strain>
    </source>
</reference>
<protein>
    <submittedName>
        <fullName evidence="1">Uncharacterized protein</fullName>
    </submittedName>
</protein>
<gene>
    <name evidence="1" type="ORF">SAMN05421538_10927</name>
</gene>
<name>A0A1G7EN02_9RHOB</name>
<dbReference type="RefSeq" id="WP_090524610.1">
    <property type="nucleotide sequence ID" value="NZ_FNAH01000009.1"/>
</dbReference>
<keyword evidence="2" id="KW-1185">Reference proteome</keyword>
<evidence type="ECO:0000313" key="2">
    <source>
        <dbReference type="Proteomes" id="UP000199344"/>
    </source>
</evidence>
<accession>A0A1G7EN02</accession>
<evidence type="ECO:0000313" key="1">
    <source>
        <dbReference type="EMBL" id="SDE65031.1"/>
    </source>
</evidence>
<organism evidence="1 2">
    <name type="scientific">Paracoccus isoporae</name>
    <dbReference type="NCBI Taxonomy" id="591205"/>
    <lineage>
        <taxon>Bacteria</taxon>
        <taxon>Pseudomonadati</taxon>
        <taxon>Pseudomonadota</taxon>
        <taxon>Alphaproteobacteria</taxon>
        <taxon>Rhodobacterales</taxon>
        <taxon>Paracoccaceae</taxon>
        <taxon>Paracoccus</taxon>
    </lineage>
</organism>